<protein>
    <recommendedName>
        <fullName evidence="2 5">Basal-body rod modification protein FlgD</fullName>
    </recommendedName>
</protein>
<evidence type="ECO:0000256" key="4">
    <source>
        <dbReference type="ARBA" id="ARBA00024746"/>
    </source>
</evidence>
<dbReference type="InterPro" id="IPR005648">
    <property type="entry name" value="FlgD"/>
</dbReference>
<feature type="domain" description="FlgD/Vpr Ig-like" evidence="7">
    <location>
        <begin position="103"/>
        <end position="169"/>
    </location>
</feature>
<evidence type="ECO:0000256" key="2">
    <source>
        <dbReference type="ARBA" id="ARBA00016013"/>
    </source>
</evidence>
<sequence length="214" mass="22170">MDVTATTSVTTTTSASGSASSQSDYQTFLKMLTTQLQYQDPTSPMDSSDFAVQLATFSGVEQQTVTNQTLAEISAKLDALGLNDLSPWVGTEVEVDGPVAVNGQPVILRPEIDASADSAVLVVRYAAGATVARQALDVTADEFYWQPVDATGAALTAGTYAVSAESYQGDTLLGTGAVRHSATVAEARNDAQGVTLVLDDGQEVAAQSVTAPRS</sequence>
<keyword evidence="3 5" id="KW-1005">Bacterial flagellum biogenesis</keyword>
<comment type="function">
    <text evidence="4 5">Required for flagellar hook formation. May act as a scaffolding protein.</text>
</comment>
<dbReference type="AlphaFoldDB" id="A0A8J8MT24"/>
<dbReference type="Pfam" id="PF03963">
    <property type="entry name" value="FlgD"/>
    <property type="match status" value="1"/>
</dbReference>
<keyword evidence="8" id="KW-0966">Cell projection</keyword>
<dbReference type="Gene3D" id="2.60.40.4070">
    <property type="match status" value="1"/>
</dbReference>
<name>A0A8J8MT24_9RHOB</name>
<evidence type="ECO:0000256" key="3">
    <source>
        <dbReference type="ARBA" id="ARBA00022795"/>
    </source>
</evidence>
<keyword evidence="9" id="KW-1185">Reference proteome</keyword>
<evidence type="ECO:0000256" key="6">
    <source>
        <dbReference type="SAM" id="MobiDB-lite"/>
    </source>
</evidence>
<feature type="region of interest" description="Disordered" evidence="6">
    <location>
        <begin position="1"/>
        <end position="20"/>
    </location>
</feature>
<evidence type="ECO:0000259" key="7">
    <source>
        <dbReference type="Pfam" id="PF13860"/>
    </source>
</evidence>
<keyword evidence="8" id="KW-0282">Flagellum</keyword>
<accession>A0A8J8MT24</accession>
<comment type="similarity">
    <text evidence="1 5">Belongs to the FlgD family.</text>
</comment>
<evidence type="ECO:0000256" key="1">
    <source>
        <dbReference type="ARBA" id="ARBA00010577"/>
    </source>
</evidence>
<dbReference type="EMBL" id="CP047289">
    <property type="protein sequence ID" value="QUS35944.1"/>
    <property type="molecule type" value="Genomic_DNA"/>
</dbReference>
<gene>
    <name evidence="8" type="primary">flgD</name>
    <name evidence="8" type="ORF">GR316_06520</name>
</gene>
<dbReference type="GO" id="GO:0044781">
    <property type="term" value="P:bacterial-type flagellum organization"/>
    <property type="evidence" value="ECO:0007669"/>
    <property type="project" value="UniProtKB-UniRule"/>
</dbReference>
<evidence type="ECO:0000313" key="8">
    <source>
        <dbReference type="EMBL" id="QUS35944.1"/>
    </source>
</evidence>
<dbReference type="Gene3D" id="2.30.30.910">
    <property type="match status" value="1"/>
</dbReference>
<dbReference type="RefSeq" id="WP_211783164.1">
    <property type="nucleotide sequence ID" value="NZ_CP047289.1"/>
</dbReference>
<dbReference type="Proteomes" id="UP000679284">
    <property type="component" value="Chromosome"/>
</dbReference>
<proteinExistence type="inferred from homology"/>
<dbReference type="InterPro" id="IPR025965">
    <property type="entry name" value="FlgD/Vpr_Ig-like"/>
</dbReference>
<organism evidence="8 9">
    <name type="scientific">Falsirhodobacter algicola</name>
    <dbReference type="NCBI Taxonomy" id="2692330"/>
    <lineage>
        <taxon>Bacteria</taxon>
        <taxon>Pseudomonadati</taxon>
        <taxon>Pseudomonadota</taxon>
        <taxon>Alphaproteobacteria</taxon>
        <taxon>Rhodobacterales</taxon>
        <taxon>Paracoccaceae</taxon>
        <taxon>Falsirhodobacter</taxon>
    </lineage>
</organism>
<keyword evidence="8" id="KW-0969">Cilium</keyword>
<dbReference type="Pfam" id="PF13860">
    <property type="entry name" value="FlgD_ig"/>
    <property type="match status" value="1"/>
</dbReference>
<dbReference type="KEGG" id="fap:GR316_06520"/>
<reference evidence="8" key="1">
    <citation type="submission" date="2020-01" db="EMBL/GenBank/DDBJ databases">
        <authorList>
            <person name="Yang Y."/>
            <person name="Kwon Y.M."/>
        </authorList>
    </citation>
    <scope>NUCLEOTIDE SEQUENCE</scope>
    <source>
        <strain evidence="8">PG104</strain>
    </source>
</reference>
<evidence type="ECO:0000313" key="9">
    <source>
        <dbReference type="Proteomes" id="UP000679284"/>
    </source>
</evidence>
<evidence type="ECO:0000256" key="5">
    <source>
        <dbReference type="RuleBase" id="RU362076"/>
    </source>
</evidence>